<evidence type="ECO:0000313" key="3">
    <source>
        <dbReference type="Proteomes" id="UP000771736"/>
    </source>
</evidence>
<organism evidence="2 3">
    <name type="scientific">Prevotella aurantiaca</name>
    <dbReference type="NCBI Taxonomy" id="596085"/>
    <lineage>
        <taxon>Bacteria</taxon>
        <taxon>Pseudomonadati</taxon>
        <taxon>Bacteroidota</taxon>
        <taxon>Bacteroidia</taxon>
        <taxon>Bacteroidales</taxon>
        <taxon>Prevotellaceae</taxon>
        <taxon>Prevotella</taxon>
    </lineage>
</organism>
<reference evidence="2" key="1">
    <citation type="submission" date="2020-04" db="EMBL/GenBank/DDBJ databases">
        <title>Deep metagenomics examines the oral microbiome during advanced dental caries in children, revealing novel taxa and co-occurrences with host molecules.</title>
        <authorList>
            <person name="Baker J.L."/>
            <person name="Morton J.T."/>
            <person name="Dinis M."/>
            <person name="Alvarez R."/>
            <person name="Tran N.C."/>
            <person name="Knight R."/>
            <person name="Edlund A."/>
        </authorList>
    </citation>
    <scope>NUCLEOTIDE SEQUENCE</scope>
    <source>
        <strain evidence="2">JCVI_44_bin.5</strain>
    </source>
</reference>
<gene>
    <name evidence="2" type="ORF">HXN26_08710</name>
</gene>
<dbReference type="AlphaFoldDB" id="A0A930MYH1"/>
<name>A0A930MYH1_9BACT</name>
<comment type="caution">
    <text evidence="2">The sequence shown here is derived from an EMBL/GenBank/DDBJ whole genome shotgun (WGS) entry which is preliminary data.</text>
</comment>
<accession>A0A930MYH1</accession>
<evidence type="ECO:0000259" key="1">
    <source>
        <dbReference type="Pfam" id="PF13240"/>
    </source>
</evidence>
<sequence length="163" mass="17640">MAYCSKCGSPLAENSNFCPQCGGSNEQQPQQDNFEESEKGKIFNVSKKALRIIIPLLILAVLGFTCPDKKQHIDAIHTELMDYIKKQEGNETAMFASLGAGLIDKVLAAKLDVNNYVLFSTGSLEDSGSSKTVSFGILGHVFTFGLDKDVLGNMDKKGKTTAL</sequence>
<feature type="domain" description="Zinc-ribbon" evidence="1">
    <location>
        <begin position="3"/>
        <end position="22"/>
    </location>
</feature>
<dbReference type="InterPro" id="IPR026870">
    <property type="entry name" value="Zinc_ribbon_dom"/>
</dbReference>
<dbReference type="Pfam" id="PF13240">
    <property type="entry name" value="Zn_Ribbon_1"/>
    <property type="match status" value="1"/>
</dbReference>
<evidence type="ECO:0000313" key="2">
    <source>
        <dbReference type="EMBL" id="MBF1384909.1"/>
    </source>
</evidence>
<proteinExistence type="predicted"/>
<protein>
    <submittedName>
        <fullName evidence="2">DUF4359 domain-containing protein</fullName>
    </submittedName>
</protein>
<dbReference type="Proteomes" id="UP000771736">
    <property type="component" value="Unassembled WGS sequence"/>
</dbReference>
<dbReference type="RefSeq" id="WP_025001309.1">
    <property type="nucleotide sequence ID" value="NZ_CAUOTG010000026.1"/>
</dbReference>
<dbReference type="EMBL" id="JABZSJ010000052">
    <property type="protein sequence ID" value="MBF1384909.1"/>
    <property type="molecule type" value="Genomic_DNA"/>
</dbReference>